<dbReference type="AlphaFoldDB" id="A0A9X0AM43"/>
<feature type="transmembrane region" description="Helical" evidence="6">
    <location>
        <begin position="94"/>
        <end position="115"/>
    </location>
</feature>
<dbReference type="EMBL" id="JAPEIS010000006">
    <property type="protein sequence ID" value="KAJ8065332.1"/>
    <property type="molecule type" value="Genomic_DNA"/>
</dbReference>
<accession>A0A9X0AM43</accession>
<evidence type="ECO:0000256" key="4">
    <source>
        <dbReference type="ARBA" id="ARBA00023136"/>
    </source>
</evidence>
<evidence type="ECO:0000313" key="8">
    <source>
        <dbReference type="EMBL" id="KAJ8065332.1"/>
    </source>
</evidence>
<protein>
    <recommendedName>
        <fullName evidence="7">Rhodopsin domain-containing protein</fullName>
    </recommendedName>
</protein>
<keyword evidence="9" id="KW-1185">Reference proteome</keyword>
<evidence type="ECO:0000256" key="5">
    <source>
        <dbReference type="ARBA" id="ARBA00038359"/>
    </source>
</evidence>
<feature type="transmembrane region" description="Helical" evidence="6">
    <location>
        <begin position="207"/>
        <end position="231"/>
    </location>
</feature>
<keyword evidence="4 6" id="KW-0472">Membrane</keyword>
<evidence type="ECO:0000256" key="3">
    <source>
        <dbReference type="ARBA" id="ARBA00022989"/>
    </source>
</evidence>
<feature type="transmembrane region" description="Helical" evidence="6">
    <location>
        <begin position="251"/>
        <end position="270"/>
    </location>
</feature>
<dbReference type="InterPro" id="IPR052337">
    <property type="entry name" value="SAT4-like"/>
</dbReference>
<gene>
    <name evidence="8" type="ORF">OCU04_006020</name>
</gene>
<feature type="transmembrane region" description="Helical" evidence="6">
    <location>
        <begin position="127"/>
        <end position="148"/>
    </location>
</feature>
<feature type="domain" description="Rhodopsin" evidence="7">
    <location>
        <begin position="26"/>
        <end position="275"/>
    </location>
</feature>
<sequence>MAPPGPTNVIIISAVFSALAAIAVTMRIRSRRMKRASLGLDDYLIFPALLFALGLGINNIIGASIGNLGGHIHLDAEGLPAFDHSLTTFLQTEWAAQILSVLSLTFAKLSVVLLYRRIFRGDLFNRICWGLISIIGCWGISFFFATVFECFPVHDVWSTLYGQPRSCYDYLPMFFATAISNFIIDVMILATPLPIIWKLQMPVQQKVAVSGIFLLGAFVCGISIARIYFFVQASHGFDNNYDVTYNLAPTIYWTQLESAIAVISACLPTLRPFFASRGTESIINTWRSKFSLMRFGSSRSLVSSKNQGYNDMHLTGEENNAKIQSSVDTVPLTDLEALRSSDSEGISVQKSFTRFNDQA</sequence>
<dbReference type="Proteomes" id="UP001152300">
    <property type="component" value="Unassembled WGS sequence"/>
</dbReference>
<name>A0A9X0AM43_9HELO</name>
<evidence type="ECO:0000259" key="7">
    <source>
        <dbReference type="Pfam" id="PF20684"/>
    </source>
</evidence>
<feature type="transmembrane region" description="Helical" evidence="6">
    <location>
        <begin position="44"/>
        <end position="65"/>
    </location>
</feature>
<evidence type="ECO:0000313" key="9">
    <source>
        <dbReference type="Proteomes" id="UP001152300"/>
    </source>
</evidence>
<proteinExistence type="inferred from homology"/>
<dbReference type="PANTHER" id="PTHR33048:SF134">
    <property type="entry name" value="INTEGRAL MEMBRANE PROTEIN"/>
    <property type="match status" value="1"/>
</dbReference>
<keyword evidence="2 6" id="KW-0812">Transmembrane</keyword>
<comment type="caution">
    <text evidence="8">The sequence shown here is derived from an EMBL/GenBank/DDBJ whole genome shotgun (WGS) entry which is preliminary data.</text>
</comment>
<reference evidence="8" key="1">
    <citation type="submission" date="2022-11" db="EMBL/GenBank/DDBJ databases">
        <title>Genome Resource of Sclerotinia nivalis Strain SnTB1, a Plant Pathogen Isolated from American Ginseng.</title>
        <authorList>
            <person name="Fan S."/>
        </authorList>
    </citation>
    <scope>NUCLEOTIDE SEQUENCE</scope>
    <source>
        <strain evidence="8">SnTB1</strain>
    </source>
</reference>
<dbReference type="OrthoDB" id="5391602at2759"/>
<feature type="transmembrane region" description="Helical" evidence="6">
    <location>
        <begin position="6"/>
        <end position="24"/>
    </location>
</feature>
<evidence type="ECO:0000256" key="2">
    <source>
        <dbReference type="ARBA" id="ARBA00022692"/>
    </source>
</evidence>
<organism evidence="8 9">
    <name type="scientific">Sclerotinia nivalis</name>
    <dbReference type="NCBI Taxonomy" id="352851"/>
    <lineage>
        <taxon>Eukaryota</taxon>
        <taxon>Fungi</taxon>
        <taxon>Dikarya</taxon>
        <taxon>Ascomycota</taxon>
        <taxon>Pezizomycotina</taxon>
        <taxon>Leotiomycetes</taxon>
        <taxon>Helotiales</taxon>
        <taxon>Sclerotiniaceae</taxon>
        <taxon>Sclerotinia</taxon>
    </lineage>
</organism>
<dbReference type="GO" id="GO:0016020">
    <property type="term" value="C:membrane"/>
    <property type="evidence" value="ECO:0007669"/>
    <property type="project" value="UniProtKB-SubCell"/>
</dbReference>
<comment type="subcellular location">
    <subcellularLocation>
        <location evidence="1">Membrane</location>
        <topology evidence="1">Multi-pass membrane protein</topology>
    </subcellularLocation>
</comment>
<keyword evidence="3 6" id="KW-1133">Transmembrane helix</keyword>
<comment type="similarity">
    <text evidence="5">Belongs to the SAT4 family.</text>
</comment>
<evidence type="ECO:0000256" key="6">
    <source>
        <dbReference type="SAM" id="Phobius"/>
    </source>
</evidence>
<feature type="transmembrane region" description="Helical" evidence="6">
    <location>
        <begin position="170"/>
        <end position="195"/>
    </location>
</feature>
<evidence type="ECO:0000256" key="1">
    <source>
        <dbReference type="ARBA" id="ARBA00004141"/>
    </source>
</evidence>
<dbReference type="Pfam" id="PF20684">
    <property type="entry name" value="Fung_rhodopsin"/>
    <property type="match status" value="1"/>
</dbReference>
<dbReference type="PANTHER" id="PTHR33048">
    <property type="entry name" value="PTH11-LIKE INTEGRAL MEMBRANE PROTEIN (AFU_ORTHOLOGUE AFUA_5G11245)"/>
    <property type="match status" value="1"/>
</dbReference>
<dbReference type="InterPro" id="IPR049326">
    <property type="entry name" value="Rhodopsin_dom_fungi"/>
</dbReference>